<feature type="non-terminal residue" evidence="1">
    <location>
        <position position="85"/>
    </location>
</feature>
<keyword evidence="2" id="KW-1185">Reference proteome</keyword>
<gene>
    <name evidence="1" type="ORF">SPIL2461_LOCUS13541</name>
</gene>
<organism evidence="1 2">
    <name type="scientific">Symbiodinium pilosum</name>
    <name type="common">Dinoflagellate</name>
    <dbReference type="NCBI Taxonomy" id="2952"/>
    <lineage>
        <taxon>Eukaryota</taxon>
        <taxon>Sar</taxon>
        <taxon>Alveolata</taxon>
        <taxon>Dinophyceae</taxon>
        <taxon>Suessiales</taxon>
        <taxon>Symbiodiniaceae</taxon>
        <taxon>Symbiodinium</taxon>
    </lineage>
</organism>
<evidence type="ECO:0000313" key="1">
    <source>
        <dbReference type="EMBL" id="CAE7518112.1"/>
    </source>
</evidence>
<comment type="caution">
    <text evidence="1">The sequence shown here is derived from an EMBL/GenBank/DDBJ whole genome shotgun (WGS) entry which is preliminary data.</text>
</comment>
<accession>A0A812T610</accession>
<protein>
    <submittedName>
        <fullName evidence="1">Uncharacterized protein</fullName>
    </submittedName>
</protein>
<name>A0A812T610_SYMPI</name>
<evidence type="ECO:0000313" key="2">
    <source>
        <dbReference type="Proteomes" id="UP000649617"/>
    </source>
</evidence>
<proteinExistence type="predicted"/>
<dbReference type="Proteomes" id="UP000649617">
    <property type="component" value="Unassembled WGS sequence"/>
</dbReference>
<dbReference type="EMBL" id="CAJNIZ010029702">
    <property type="protein sequence ID" value="CAE7518112.1"/>
    <property type="molecule type" value="Genomic_DNA"/>
</dbReference>
<sequence>MSCGTPTQPLPGPLAPAVRRLQSQSELEPEHTTALLPAASRDMLSSELVEKLKARLRKRRDRQAQLSDCVFTTLVLSQFAVRGGV</sequence>
<reference evidence="1" key="1">
    <citation type="submission" date="2021-02" db="EMBL/GenBank/DDBJ databases">
        <authorList>
            <person name="Dougan E. K."/>
            <person name="Rhodes N."/>
            <person name="Thang M."/>
            <person name="Chan C."/>
        </authorList>
    </citation>
    <scope>NUCLEOTIDE SEQUENCE</scope>
</reference>
<dbReference type="OrthoDB" id="10606755at2759"/>
<dbReference type="AlphaFoldDB" id="A0A812T610"/>